<protein>
    <submittedName>
        <fullName evidence="2">4Fe-4S ferredoxin</fullName>
    </submittedName>
</protein>
<evidence type="ECO:0000313" key="2">
    <source>
        <dbReference type="EMBL" id="HII48156.1"/>
    </source>
</evidence>
<accession>A0A832SSZ9</accession>
<evidence type="ECO:0000259" key="1">
    <source>
        <dbReference type="PROSITE" id="PS51379"/>
    </source>
</evidence>
<dbReference type="GeneID" id="1465311"/>
<dbReference type="SUPFAM" id="SSF54862">
    <property type="entry name" value="4Fe-4S ferredoxins"/>
    <property type="match status" value="1"/>
</dbReference>
<dbReference type="OMA" id="PWRWARG"/>
<comment type="caution">
    <text evidence="2">The sequence shown here is derived from an EMBL/GenBank/DDBJ whole genome shotgun (WGS) entry which is preliminary data.</text>
</comment>
<dbReference type="AlphaFoldDB" id="A0A832SSZ9"/>
<dbReference type="Proteomes" id="UP000651120">
    <property type="component" value="Unassembled WGS sequence"/>
</dbReference>
<organism evidence="2 3">
    <name type="scientific">Pyrobaculum aerophilum</name>
    <dbReference type="NCBI Taxonomy" id="13773"/>
    <lineage>
        <taxon>Archaea</taxon>
        <taxon>Thermoproteota</taxon>
        <taxon>Thermoprotei</taxon>
        <taxon>Thermoproteales</taxon>
        <taxon>Thermoproteaceae</taxon>
        <taxon>Pyrobaculum</taxon>
    </lineage>
</organism>
<proteinExistence type="predicted"/>
<dbReference type="PROSITE" id="PS51379">
    <property type="entry name" value="4FE4S_FER_2"/>
    <property type="match status" value="2"/>
</dbReference>
<reference evidence="2" key="1">
    <citation type="journal article" date="2020" name="bioRxiv">
        <title>A rank-normalized archaeal taxonomy based on genome phylogeny resolves widespread incomplete and uneven classifications.</title>
        <authorList>
            <person name="Rinke C."/>
            <person name="Chuvochina M."/>
            <person name="Mussig A.J."/>
            <person name="Chaumeil P.-A."/>
            <person name="Waite D.W."/>
            <person name="Whitman W.B."/>
            <person name="Parks D.H."/>
            <person name="Hugenholtz P."/>
        </authorList>
    </citation>
    <scope>NUCLEOTIDE SEQUENCE</scope>
    <source>
        <strain evidence="2">UBA8839</strain>
    </source>
</reference>
<feature type="domain" description="4Fe-4S ferredoxin-type" evidence="1">
    <location>
        <begin position="280"/>
        <end position="298"/>
    </location>
</feature>
<evidence type="ECO:0000313" key="3">
    <source>
        <dbReference type="Proteomes" id="UP000651120"/>
    </source>
</evidence>
<name>A0A832SSZ9_9CREN</name>
<sequence length="298" mass="32353">MVEFIISDPSYTDDERFAIGVGLSITFRQVLVEARPSREALRAVEGAVWGALLITPCPPDLPCFNDAEKAVDYSEIYSIPVGYEGPRPATANRRVSTFNKHYMSPWRWARGGEKVEVGHPLLPLMSCLYTQLKMLNAVPVVVSDVRLSPSAASRPDYMVIPTWHEPAEVAEIVDVYLPPLKAAAIALGILIGGYKAGPVIAVAKTRDFLTAKVAEMGGYVVILDEPGDVCNFLQSRITGYAYEKKKYVVDPDLCDKCGDCLKTKCPAIVPTSLGVPQILNNCTGCGACALLCTRGAIR</sequence>
<gene>
    <name evidence="2" type="ORF">HA333_12155</name>
</gene>
<dbReference type="Gene3D" id="3.30.70.20">
    <property type="match status" value="1"/>
</dbReference>
<dbReference type="InterPro" id="IPR017896">
    <property type="entry name" value="4Fe4S_Fe-S-bd"/>
</dbReference>
<feature type="domain" description="4Fe-4S ferredoxin-type" evidence="1">
    <location>
        <begin position="245"/>
        <end position="275"/>
    </location>
</feature>
<dbReference type="EMBL" id="DUJP01000038">
    <property type="protein sequence ID" value="HII48156.1"/>
    <property type="molecule type" value="Genomic_DNA"/>
</dbReference>
<dbReference type="RefSeq" id="WP_011007551.1">
    <property type="nucleotide sequence ID" value="NZ_DUJP01000038.1"/>
</dbReference>